<dbReference type="AlphaFoldDB" id="A0A1G2H249"/>
<evidence type="ECO:0000313" key="1">
    <source>
        <dbReference type="EMBL" id="OGZ56555.1"/>
    </source>
</evidence>
<accession>A0A1G2H249</accession>
<dbReference type="STRING" id="1802129.A3J04_03975"/>
<sequence>MSNSSLKSEYKLAVVGVLSLLSAIFMMWQLSATTNELDKIFREQESQYDFMLNTIRESREKQ</sequence>
<dbReference type="Proteomes" id="UP000177954">
    <property type="component" value="Unassembled WGS sequence"/>
</dbReference>
<organism evidence="1 2">
    <name type="scientific">Candidatus Ryanbacteria bacterium RIFCSPLOWO2_02_FULL_47_14</name>
    <dbReference type="NCBI Taxonomy" id="1802129"/>
    <lineage>
        <taxon>Bacteria</taxon>
        <taxon>Candidatus Ryaniibacteriota</taxon>
    </lineage>
</organism>
<protein>
    <submittedName>
        <fullName evidence="1">Uncharacterized protein</fullName>
    </submittedName>
</protein>
<comment type="caution">
    <text evidence="1">The sequence shown here is derived from an EMBL/GenBank/DDBJ whole genome shotgun (WGS) entry which is preliminary data.</text>
</comment>
<gene>
    <name evidence="1" type="ORF">A3J04_03975</name>
</gene>
<name>A0A1G2H249_9BACT</name>
<reference evidence="1 2" key="1">
    <citation type="journal article" date="2016" name="Nat. Commun.">
        <title>Thousands of microbial genomes shed light on interconnected biogeochemical processes in an aquifer system.</title>
        <authorList>
            <person name="Anantharaman K."/>
            <person name="Brown C.T."/>
            <person name="Hug L.A."/>
            <person name="Sharon I."/>
            <person name="Castelle C.J."/>
            <person name="Probst A.J."/>
            <person name="Thomas B.C."/>
            <person name="Singh A."/>
            <person name="Wilkins M.J."/>
            <person name="Karaoz U."/>
            <person name="Brodie E.L."/>
            <person name="Williams K.H."/>
            <person name="Hubbard S.S."/>
            <person name="Banfield J.F."/>
        </authorList>
    </citation>
    <scope>NUCLEOTIDE SEQUENCE [LARGE SCALE GENOMIC DNA]</scope>
</reference>
<proteinExistence type="predicted"/>
<dbReference type="EMBL" id="MHNZ01000014">
    <property type="protein sequence ID" value="OGZ56555.1"/>
    <property type="molecule type" value="Genomic_DNA"/>
</dbReference>
<evidence type="ECO:0000313" key="2">
    <source>
        <dbReference type="Proteomes" id="UP000177954"/>
    </source>
</evidence>